<keyword evidence="3" id="KW-0812">Transmembrane</keyword>
<accession>A0A7R8W0R7</accession>
<evidence type="ECO:0000256" key="1">
    <source>
        <dbReference type="ARBA" id="ARBA00004651"/>
    </source>
</evidence>
<evidence type="ECO:0000256" key="5">
    <source>
        <dbReference type="ARBA" id="ARBA00023136"/>
    </source>
</evidence>
<keyword evidence="5" id="KW-0472">Membrane</keyword>
<evidence type="ECO:0000256" key="3">
    <source>
        <dbReference type="ARBA" id="ARBA00022692"/>
    </source>
</evidence>
<protein>
    <submittedName>
        <fullName evidence="8">Uncharacterized protein</fullName>
    </submittedName>
</protein>
<keyword evidence="4" id="KW-1133">Transmembrane helix</keyword>
<proteinExistence type="predicted"/>
<dbReference type="PANTHER" id="PTHR42643:SF24">
    <property type="entry name" value="IONOTROPIC RECEPTOR 60A"/>
    <property type="match status" value="1"/>
</dbReference>
<comment type="subcellular location">
    <subcellularLocation>
        <location evidence="1">Cell membrane</location>
        <topology evidence="1">Multi-pass membrane protein</topology>
    </subcellularLocation>
</comment>
<evidence type="ECO:0000313" key="8">
    <source>
        <dbReference type="EMBL" id="CAD7222644.1"/>
    </source>
</evidence>
<evidence type="ECO:0000256" key="2">
    <source>
        <dbReference type="ARBA" id="ARBA00022475"/>
    </source>
</evidence>
<name>A0A7R8W0R7_9CRUS</name>
<evidence type="ECO:0000256" key="4">
    <source>
        <dbReference type="ARBA" id="ARBA00022989"/>
    </source>
</evidence>
<keyword evidence="7" id="KW-0325">Glycoprotein</keyword>
<evidence type="ECO:0000256" key="7">
    <source>
        <dbReference type="ARBA" id="ARBA00023180"/>
    </source>
</evidence>
<gene>
    <name evidence="8" type="ORF">CTOB1V02_LOCUS646</name>
</gene>
<dbReference type="AlphaFoldDB" id="A0A7R8W0R7"/>
<dbReference type="OrthoDB" id="6353409at2759"/>
<dbReference type="PANTHER" id="PTHR42643">
    <property type="entry name" value="IONOTROPIC RECEPTOR 20A-RELATED"/>
    <property type="match status" value="1"/>
</dbReference>
<evidence type="ECO:0000256" key="6">
    <source>
        <dbReference type="ARBA" id="ARBA00023170"/>
    </source>
</evidence>
<keyword evidence="6" id="KW-0675">Receptor</keyword>
<dbReference type="GO" id="GO:0005886">
    <property type="term" value="C:plasma membrane"/>
    <property type="evidence" value="ECO:0007669"/>
    <property type="project" value="UniProtKB-SubCell"/>
</dbReference>
<keyword evidence="2" id="KW-1003">Cell membrane</keyword>
<organism evidence="8">
    <name type="scientific">Cyprideis torosa</name>
    <dbReference type="NCBI Taxonomy" id="163714"/>
    <lineage>
        <taxon>Eukaryota</taxon>
        <taxon>Metazoa</taxon>
        <taxon>Ecdysozoa</taxon>
        <taxon>Arthropoda</taxon>
        <taxon>Crustacea</taxon>
        <taxon>Oligostraca</taxon>
        <taxon>Ostracoda</taxon>
        <taxon>Podocopa</taxon>
        <taxon>Podocopida</taxon>
        <taxon>Cytherocopina</taxon>
        <taxon>Cytheroidea</taxon>
        <taxon>Cytherideidae</taxon>
        <taxon>Cyprideis</taxon>
    </lineage>
</organism>
<dbReference type="EMBL" id="OB660085">
    <property type="protein sequence ID" value="CAD7222644.1"/>
    <property type="molecule type" value="Genomic_DNA"/>
</dbReference>
<dbReference type="InterPro" id="IPR052192">
    <property type="entry name" value="Insect_Ionotropic_Sensory_Rcpt"/>
</dbReference>
<reference evidence="8" key="1">
    <citation type="submission" date="2020-11" db="EMBL/GenBank/DDBJ databases">
        <authorList>
            <person name="Tran Van P."/>
        </authorList>
    </citation>
    <scope>NUCLEOTIDE SEQUENCE</scope>
</reference>
<sequence length="232" mass="26864">MLSFFMSTIYESTLISFLSSPPQFATINSANDLEASGRHWITLPNTVMTKAFENKPVLDSRLITASSEKLQEYAVRMLEEPGKYVIVQAAPPPFMWITWIKGEDNIRKMEYLRKKYRWKQIWPFYISPVVLPLSGHITFQKKSPLLPKLDPTIAHLIECGIKDALEGFEMIKWNLQYFSRQEAQNRRTELKKPVLAPLEFDQLAGAYAILVIGMVLGTFVFICELLVHKYWK</sequence>